<dbReference type="STRING" id="192814.GCA_900166575_02942"/>
<feature type="transmembrane region" description="Helical" evidence="2">
    <location>
        <begin position="36"/>
        <end position="53"/>
    </location>
</feature>
<dbReference type="Pfam" id="PF02719">
    <property type="entry name" value="Polysacc_synt_2"/>
    <property type="match status" value="1"/>
</dbReference>
<evidence type="ECO:0000259" key="3">
    <source>
        <dbReference type="Pfam" id="PF02719"/>
    </source>
</evidence>
<dbReference type="SUPFAM" id="SSF51735">
    <property type="entry name" value="NAD(P)-binding Rossmann-fold domains"/>
    <property type="match status" value="2"/>
</dbReference>
<dbReference type="InterPro" id="IPR003869">
    <property type="entry name" value="Polysac_CapD-like"/>
</dbReference>
<dbReference type="PANTHER" id="PTHR43318:SF1">
    <property type="entry name" value="POLYSACCHARIDE BIOSYNTHESIS PROTEIN EPSC-RELATED"/>
    <property type="match status" value="1"/>
</dbReference>
<comment type="caution">
    <text evidence="4">The sequence shown here is derived from an EMBL/GenBank/DDBJ whole genome shotgun (WGS) entry which is preliminary data.</text>
</comment>
<evidence type="ECO:0000256" key="1">
    <source>
        <dbReference type="ARBA" id="ARBA00007430"/>
    </source>
</evidence>
<dbReference type="RefSeq" id="WP_135327683.1">
    <property type="nucleotide sequence ID" value="NZ_SRJC01000002.1"/>
</dbReference>
<dbReference type="CDD" id="cd05237">
    <property type="entry name" value="UDP_invert_4-6DH_SDR_e"/>
    <property type="match status" value="1"/>
</dbReference>
<dbReference type="PANTHER" id="PTHR43318">
    <property type="entry name" value="UDP-N-ACETYLGLUCOSAMINE 4,6-DEHYDRATASE"/>
    <property type="match status" value="1"/>
</dbReference>
<feature type="transmembrane region" description="Helical" evidence="2">
    <location>
        <begin position="86"/>
        <end position="106"/>
    </location>
</feature>
<dbReference type="Gene3D" id="3.40.50.720">
    <property type="entry name" value="NAD(P)-binding Rossmann-like Domain"/>
    <property type="match status" value="2"/>
</dbReference>
<feature type="domain" description="Polysaccharide biosynthesis protein CapD-like" evidence="3">
    <location>
        <begin position="268"/>
        <end position="551"/>
    </location>
</feature>
<reference evidence="4 5" key="1">
    <citation type="journal article" date="2003" name="Int. J. Syst. Evol. Microbiol.">
        <title>Halobacillus salinus sp. nov., isolated from a salt lake on the coast of the East Sea in Korea.</title>
        <authorList>
            <person name="Yoon J.H."/>
            <person name="Kang K.H."/>
            <person name="Park Y.H."/>
        </authorList>
    </citation>
    <scope>NUCLEOTIDE SEQUENCE [LARGE SCALE GENOMIC DNA]</scope>
    <source>
        <strain evidence="4 5">HSL-3</strain>
    </source>
</reference>
<dbReference type="InterPro" id="IPR036291">
    <property type="entry name" value="NAD(P)-bd_dom_sf"/>
</dbReference>
<sequence length="601" mass="67672">MTTLPTINRALWIAFFAATASLLVFREDWSLSMGEYNSTFYFASLVGLCGIAFRMKEDALHYLYVSLAAFVSYLGLLYALSIETSFLTGPSFPIFLSIALFVSWFANIVKKNYRPPAYQRYRWKRKNALIIGAGSAGAIVANELRFSPHSTLNPVGFIDDNENKQFKRLDGLKVFGGVEDLSYLIEQLQIKTVVIAIPSASRQTIKDIVEKCRKMNVEVKTVPKLVDIIEGRISINMIRDVQVEDLLGREPIQLDLKPISDYMRDKVVLITGAGGSIGSELCRQVTQFSPRQLLILGRGENSIYMIENELKKSAPTQSVTSIIADVQDEWSIERVFKKYRPDVVFHAAAHKHVPLMEKQPEESIKNNIFGTQNMAALAHKYSTERFILISTDKAVNPTSVMGATKRLAETIIQHYNQHSETKFSAVRFGNVLGSRGSVVLLFKEQIAAGGPVTVTHPDMIRYFMTIPEGVQLVLQAGSYTEGGEIFLLDMGEQMKIVDLASDLIRLSGLEPDVDIKIEFTGIRPGEKLFEEMMHAEEGTSSTKHSLIYQAKLKSFDEKIWKKTIEDLNELVHSNQDVPAHTYKETIARFIPNYTPFDPKHY</sequence>
<dbReference type="Pfam" id="PF13727">
    <property type="entry name" value="CoA_binding_3"/>
    <property type="match status" value="1"/>
</dbReference>
<comment type="similarity">
    <text evidence="1">Belongs to the polysaccharide synthase family.</text>
</comment>
<dbReference type="EMBL" id="SRJC01000002">
    <property type="protein sequence ID" value="TGB02724.1"/>
    <property type="molecule type" value="Genomic_DNA"/>
</dbReference>
<organism evidence="4 5">
    <name type="scientific">Halobacillus salinus</name>
    <dbReference type="NCBI Taxonomy" id="192814"/>
    <lineage>
        <taxon>Bacteria</taxon>
        <taxon>Bacillati</taxon>
        <taxon>Bacillota</taxon>
        <taxon>Bacilli</taxon>
        <taxon>Bacillales</taxon>
        <taxon>Bacillaceae</taxon>
        <taxon>Halobacillus</taxon>
    </lineage>
</organism>
<accession>A0A4Z0GY26</accession>
<feature type="transmembrane region" description="Helical" evidence="2">
    <location>
        <begin position="60"/>
        <end position="80"/>
    </location>
</feature>
<feature type="transmembrane region" description="Helical" evidence="2">
    <location>
        <begin position="127"/>
        <end position="144"/>
    </location>
</feature>
<keyword evidence="2" id="KW-0472">Membrane</keyword>
<proteinExistence type="inferred from homology"/>
<keyword evidence="5" id="KW-1185">Reference proteome</keyword>
<gene>
    <name evidence="4" type="ORF">E4663_11225</name>
</gene>
<protein>
    <submittedName>
        <fullName evidence="4">Polysaccharide biosynthesis protein</fullName>
    </submittedName>
</protein>
<keyword evidence="2" id="KW-0812">Transmembrane</keyword>
<dbReference type="InterPro" id="IPR051203">
    <property type="entry name" value="Polysaccharide_Synthase-Rel"/>
</dbReference>
<evidence type="ECO:0000313" key="4">
    <source>
        <dbReference type="EMBL" id="TGB02724.1"/>
    </source>
</evidence>
<evidence type="ECO:0000256" key="2">
    <source>
        <dbReference type="SAM" id="Phobius"/>
    </source>
</evidence>
<evidence type="ECO:0000313" key="5">
    <source>
        <dbReference type="Proteomes" id="UP000297982"/>
    </source>
</evidence>
<name>A0A4Z0GY26_9BACI</name>
<dbReference type="Proteomes" id="UP000297982">
    <property type="component" value="Unassembled WGS sequence"/>
</dbReference>
<keyword evidence="2" id="KW-1133">Transmembrane helix</keyword>
<dbReference type="AlphaFoldDB" id="A0A4Z0GY26"/>